<dbReference type="Proteomes" id="UP000013984">
    <property type="component" value="Unassembled WGS sequence"/>
</dbReference>
<keyword evidence="2" id="KW-1185">Reference proteome</keyword>
<sequence>MKIISIDKDNIDTEHICCAIGNDLKNKARSESKKQWIRIVSRMVLFSKD</sequence>
<proteinExistence type="predicted"/>
<organism evidence="1 2">
    <name type="scientific">Leptospira wolbachii serovar Codice str. CDC</name>
    <dbReference type="NCBI Taxonomy" id="1218599"/>
    <lineage>
        <taxon>Bacteria</taxon>
        <taxon>Pseudomonadati</taxon>
        <taxon>Spirochaetota</taxon>
        <taxon>Spirochaetia</taxon>
        <taxon>Leptospirales</taxon>
        <taxon>Leptospiraceae</taxon>
        <taxon>Leptospira</taxon>
    </lineage>
</organism>
<name>R9A1M1_9LEPT</name>
<evidence type="ECO:0000313" key="1">
    <source>
        <dbReference type="EMBL" id="EOQ95874.1"/>
    </source>
</evidence>
<reference evidence="1" key="1">
    <citation type="submission" date="2013-04" db="EMBL/GenBank/DDBJ databases">
        <authorList>
            <person name="Harkins D.M."/>
            <person name="Durkin A.S."/>
            <person name="Brinkac L.M."/>
            <person name="Haft D.H."/>
            <person name="Selengut J.D."/>
            <person name="Sanka R."/>
            <person name="DePew J."/>
            <person name="Purushe J."/>
            <person name="Galloway R.L."/>
            <person name="Vinetz J.M."/>
            <person name="Sutton G.G."/>
            <person name="Nierman W.C."/>
            <person name="Fouts D.E."/>
        </authorList>
    </citation>
    <scope>NUCLEOTIDE SEQUENCE [LARGE SCALE GENOMIC DNA]</scope>
    <source>
        <strain evidence="1">CDC</strain>
    </source>
</reference>
<dbReference type="OrthoDB" id="3172674at2"/>
<dbReference type="AlphaFoldDB" id="R9A1M1"/>
<dbReference type="STRING" id="1218599.LEP1GSC195_2245"/>
<evidence type="ECO:0000313" key="2">
    <source>
        <dbReference type="Proteomes" id="UP000013984"/>
    </source>
</evidence>
<dbReference type="EMBL" id="AOGZ02000014">
    <property type="protein sequence ID" value="EOQ95874.1"/>
    <property type="molecule type" value="Genomic_DNA"/>
</dbReference>
<protein>
    <submittedName>
        <fullName evidence="1">Uncharacterized protein</fullName>
    </submittedName>
</protein>
<dbReference type="RefSeq" id="WP_015681241.1">
    <property type="nucleotide sequence ID" value="NZ_AOGZ02000014.1"/>
</dbReference>
<comment type="caution">
    <text evidence="1">The sequence shown here is derived from an EMBL/GenBank/DDBJ whole genome shotgun (WGS) entry which is preliminary data.</text>
</comment>
<gene>
    <name evidence="1" type="ORF">LEP1GSC195_2245</name>
</gene>
<accession>R9A1M1</accession>